<proteinExistence type="predicted"/>
<dbReference type="CDD" id="cd00085">
    <property type="entry name" value="HNHc"/>
    <property type="match status" value="1"/>
</dbReference>
<name>A0A7J0CG81_9ACTN</name>
<feature type="region of interest" description="Disordered" evidence="1">
    <location>
        <begin position="84"/>
        <end position="108"/>
    </location>
</feature>
<evidence type="ECO:0000313" key="3">
    <source>
        <dbReference type="EMBL" id="GFN00727.1"/>
    </source>
</evidence>
<dbReference type="SMART" id="SM00507">
    <property type="entry name" value="HNHc"/>
    <property type="match status" value="1"/>
</dbReference>
<dbReference type="GO" id="GO:0008270">
    <property type="term" value="F:zinc ion binding"/>
    <property type="evidence" value="ECO:0007669"/>
    <property type="project" value="InterPro"/>
</dbReference>
<organism evidence="3 4">
    <name type="scientific">Streptomyces fulvorobeus</name>
    <dbReference type="NCBI Taxonomy" id="284028"/>
    <lineage>
        <taxon>Bacteria</taxon>
        <taxon>Bacillati</taxon>
        <taxon>Actinomycetota</taxon>
        <taxon>Actinomycetes</taxon>
        <taxon>Kitasatosporales</taxon>
        <taxon>Streptomycetaceae</taxon>
        <taxon>Streptomyces</taxon>
    </lineage>
</organism>
<dbReference type="InterPro" id="IPR002711">
    <property type="entry name" value="HNH"/>
</dbReference>
<evidence type="ECO:0000256" key="1">
    <source>
        <dbReference type="SAM" id="MobiDB-lite"/>
    </source>
</evidence>
<dbReference type="Pfam" id="PF01844">
    <property type="entry name" value="HNH"/>
    <property type="match status" value="1"/>
</dbReference>
<sequence>MSPLAGRAVRMRFNKAMRERDVPAKACGKCFAVKGHEAFSTDTGKSDGRKTVCRDCASAACRSWYADNKDHACWTSRRWDTANRDRVSERKRSKHARNRESDNARSRQWYASNRNRSIAGSKAWREANPDWARANSRVASALRRARKAAATVIPFTHAEMLADWEEHDLYGCAFCGGPYEDIEHLVPISKGGEHSLANIVPSCIDCNRGVGGKHARDPWEWLAERFPNLAPLLTPES</sequence>
<dbReference type="GO" id="GO:0003676">
    <property type="term" value="F:nucleic acid binding"/>
    <property type="evidence" value="ECO:0007669"/>
    <property type="project" value="InterPro"/>
</dbReference>
<dbReference type="InterPro" id="IPR003615">
    <property type="entry name" value="HNH_nuc"/>
</dbReference>
<evidence type="ECO:0000313" key="4">
    <source>
        <dbReference type="Proteomes" id="UP000498980"/>
    </source>
</evidence>
<dbReference type="AlphaFoldDB" id="A0A7J0CG81"/>
<dbReference type="Proteomes" id="UP000498980">
    <property type="component" value="Unassembled WGS sequence"/>
</dbReference>
<comment type="caution">
    <text evidence="3">The sequence shown here is derived from an EMBL/GenBank/DDBJ whole genome shotgun (WGS) entry which is preliminary data.</text>
</comment>
<accession>A0A7J0CG81</accession>
<gene>
    <name evidence="3" type="ORF">Sfulv_55370</name>
</gene>
<feature type="domain" description="HNH nuclease" evidence="2">
    <location>
        <begin position="160"/>
        <end position="208"/>
    </location>
</feature>
<keyword evidence="4" id="KW-1185">Reference proteome</keyword>
<dbReference type="Gene3D" id="1.10.30.50">
    <property type="match status" value="1"/>
</dbReference>
<dbReference type="GO" id="GO:0004519">
    <property type="term" value="F:endonuclease activity"/>
    <property type="evidence" value="ECO:0007669"/>
    <property type="project" value="InterPro"/>
</dbReference>
<protein>
    <recommendedName>
        <fullName evidence="2">HNH nuclease domain-containing protein</fullName>
    </recommendedName>
</protein>
<evidence type="ECO:0000259" key="2">
    <source>
        <dbReference type="SMART" id="SM00507"/>
    </source>
</evidence>
<reference evidence="3 4" key="1">
    <citation type="submission" date="2020-05" db="EMBL/GenBank/DDBJ databases">
        <title>Whole genome shotgun sequence of Streptomyces fulvorobeus NBRC 15897.</title>
        <authorList>
            <person name="Komaki H."/>
            <person name="Tamura T."/>
        </authorList>
    </citation>
    <scope>NUCLEOTIDE SEQUENCE [LARGE SCALE GENOMIC DNA]</scope>
    <source>
        <strain evidence="3 4">NBRC 15897</strain>
    </source>
</reference>
<dbReference type="EMBL" id="BLWC01000001">
    <property type="protein sequence ID" value="GFN00727.1"/>
    <property type="molecule type" value="Genomic_DNA"/>
</dbReference>